<dbReference type="Pfam" id="PF00078">
    <property type="entry name" value="RVT_1"/>
    <property type="match status" value="1"/>
</dbReference>
<evidence type="ECO:0000256" key="2">
    <source>
        <dbReference type="ARBA" id="ARBA00022723"/>
    </source>
</evidence>
<evidence type="ECO:0000256" key="7">
    <source>
        <dbReference type="ARBA" id="ARBA00023175"/>
    </source>
</evidence>
<dbReference type="GO" id="GO:0005524">
    <property type="term" value="F:ATP binding"/>
    <property type="evidence" value="ECO:0007669"/>
    <property type="project" value="UniProtKB-KW"/>
</dbReference>
<dbReference type="InterPro" id="IPR027417">
    <property type="entry name" value="P-loop_NTPase"/>
</dbReference>
<gene>
    <name evidence="13" type="ORF">FSB_LOCUS48997</name>
</gene>
<evidence type="ECO:0000259" key="12">
    <source>
        <dbReference type="PROSITE" id="PS51456"/>
    </source>
</evidence>
<dbReference type="Gene3D" id="1.20.120.720">
    <property type="entry name" value="Myosin VI head, motor domain, U50 subdomain"/>
    <property type="match status" value="1"/>
</dbReference>
<dbReference type="InterPro" id="IPR036961">
    <property type="entry name" value="Kinesin_motor_dom_sf"/>
</dbReference>
<dbReference type="Gene3D" id="3.40.850.10">
    <property type="entry name" value="Kinesin motor domain"/>
    <property type="match status" value="1"/>
</dbReference>
<dbReference type="InterPro" id="IPR020583">
    <property type="entry name" value="Inositol_monoP_metal-BS"/>
</dbReference>
<evidence type="ECO:0000256" key="5">
    <source>
        <dbReference type="ARBA" id="ARBA00022842"/>
    </source>
</evidence>
<keyword evidence="8 10" id="KW-0009">Actin-binding</keyword>
<dbReference type="GO" id="GO:0016791">
    <property type="term" value="F:phosphatase activity"/>
    <property type="evidence" value="ECO:0007669"/>
    <property type="project" value="UniProtKB-ARBA"/>
</dbReference>
<dbReference type="GO" id="GO:0016459">
    <property type="term" value="C:myosin complex"/>
    <property type="evidence" value="ECO:0007669"/>
    <property type="project" value="UniProtKB-KW"/>
</dbReference>
<comment type="similarity">
    <text evidence="10">Belongs to the TRAFAC class myosin-kinesin ATPase superfamily. Myosin family.</text>
</comment>
<comment type="cofactor">
    <cofactor evidence="9">
        <name>Mg(2+)</name>
        <dbReference type="ChEBI" id="CHEBI:18420"/>
    </cofactor>
</comment>
<evidence type="ECO:0000313" key="13">
    <source>
        <dbReference type="EMBL" id="SPD21115.1"/>
    </source>
</evidence>
<keyword evidence="2 9" id="KW-0479">Metal-binding</keyword>
<keyword evidence="6 10" id="KW-0518">Myosin</keyword>
<protein>
    <recommendedName>
        <fullName evidence="14">Reverse transcriptase domain-containing protein</fullName>
    </recommendedName>
</protein>
<dbReference type="SUPFAM" id="SSF56672">
    <property type="entry name" value="DNA/RNA polymerases"/>
    <property type="match status" value="1"/>
</dbReference>
<dbReference type="SUPFAM" id="SSF56655">
    <property type="entry name" value="Carbohydrate phosphatase"/>
    <property type="match status" value="1"/>
</dbReference>
<dbReference type="PROSITE" id="PS51456">
    <property type="entry name" value="MYOSIN_MOTOR"/>
    <property type="match status" value="1"/>
</dbReference>
<organism evidence="13">
    <name type="scientific">Fagus sylvatica</name>
    <name type="common">Beechnut</name>
    <dbReference type="NCBI Taxonomy" id="28930"/>
    <lineage>
        <taxon>Eukaryota</taxon>
        <taxon>Viridiplantae</taxon>
        <taxon>Streptophyta</taxon>
        <taxon>Embryophyta</taxon>
        <taxon>Tracheophyta</taxon>
        <taxon>Spermatophyta</taxon>
        <taxon>Magnoliopsida</taxon>
        <taxon>eudicotyledons</taxon>
        <taxon>Gunneridae</taxon>
        <taxon>Pentapetalae</taxon>
        <taxon>rosids</taxon>
        <taxon>fabids</taxon>
        <taxon>Fagales</taxon>
        <taxon>Fagaceae</taxon>
        <taxon>Fagus</taxon>
    </lineage>
</organism>
<proteinExistence type="inferred from homology"/>
<dbReference type="FunFam" id="1.10.10.820:FF:000001">
    <property type="entry name" value="Myosin heavy chain"/>
    <property type="match status" value="1"/>
</dbReference>
<reference evidence="13" key="1">
    <citation type="submission" date="2018-02" db="EMBL/GenBank/DDBJ databases">
        <authorList>
            <person name="Cohen D.B."/>
            <person name="Kent A.D."/>
        </authorList>
    </citation>
    <scope>NUCLEOTIDE SEQUENCE</scope>
</reference>
<dbReference type="GO" id="GO:0003779">
    <property type="term" value="F:actin binding"/>
    <property type="evidence" value="ECO:0007669"/>
    <property type="project" value="UniProtKB-KW"/>
</dbReference>
<dbReference type="Pfam" id="PF00063">
    <property type="entry name" value="Myosin_head"/>
    <property type="match status" value="1"/>
</dbReference>
<name>A0A2N9IA11_FAGSY</name>
<keyword evidence="4" id="KW-0067">ATP-binding</keyword>
<dbReference type="PANTHER" id="PTHR33116:SF78">
    <property type="entry name" value="OS12G0587133 PROTEIN"/>
    <property type="match status" value="1"/>
</dbReference>
<feature type="domain" description="Myosin motor" evidence="12">
    <location>
        <begin position="1"/>
        <end position="156"/>
    </location>
</feature>
<dbReference type="SUPFAM" id="SSF52540">
    <property type="entry name" value="P-loop containing nucleoside triphosphate hydrolases"/>
    <property type="match status" value="1"/>
</dbReference>
<comment type="similarity">
    <text evidence="1">Belongs to the inositol monophosphatase superfamily.</text>
</comment>
<accession>A0A2N9IA11</accession>
<dbReference type="EMBL" id="OIVN01005146">
    <property type="protein sequence ID" value="SPD21115.1"/>
    <property type="molecule type" value="Genomic_DNA"/>
</dbReference>
<keyword evidence="5 9" id="KW-0460">Magnesium</keyword>
<dbReference type="SMART" id="SM00242">
    <property type="entry name" value="MYSc"/>
    <property type="match status" value="1"/>
</dbReference>
<feature type="domain" description="Reverse transcriptase" evidence="11">
    <location>
        <begin position="173"/>
        <end position="453"/>
    </location>
</feature>
<feature type="binding site" evidence="9">
    <location>
        <position position="813"/>
    </location>
    <ligand>
        <name>Mg(2+)</name>
        <dbReference type="ChEBI" id="CHEBI:18420"/>
        <label>1</label>
        <note>catalytic</note>
    </ligand>
</feature>
<evidence type="ECO:0000256" key="4">
    <source>
        <dbReference type="ARBA" id="ARBA00022840"/>
    </source>
</evidence>
<dbReference type="Gene3D" id="1.10.10.820">
    <property type="match status" value="1"/>
</dbReference>
<keyword evidence="7" id="KW-0505">Motor protein</keyword>
<dbReference type="GO" id="GO:0030048">
    <property type="term" value="P:actin filament-based movement"/>
    <property type="evidence" value="ECO:0007669"/>
    <property type="project" value="UniProtKB-ARBA"/>
</dbReference>
<evidence type="ECO:0000256" key="1">
    <source>
        <dbReference type="ARBA" id="ARBA00009759"/>
    </source>
</evidence>
<dbReference type="PROSITE" id="PS00629">
    <property type="entry name" value="IMP_1"/>
    <property type="match status" value="1"/>
</dbReference>
<keyword evidence="3" id="KW-0547">Nucleotide-binding</keyword>
<evidence type="ECO:0000259" key="11">
    <source>
        <dbReference type="PROSITE" id="PS50878"/>
    </source>
</evidence>
<evidence type="ECO:0000256" key="10">
    <source>
        <dbReference type="PROSITE-ProRule" id="PRU00782"/>
    </source>
</evidence>
<dbReference type="AlphaFoldDB" id="A0A2N9IA11"/>
<sequence length="858" mass="96901">MVIQFDKSGRISGAAVRTYLLERSRVCQISDPERNYHCFYLLCAAPPEDREKYKLGNPKSFHYLNQSNCYALDGVDDAHEYLATRRAMDIVGISEEEQVAIFKVVAAILHLGNVEFAKGKEIDSSVIKDEQSRFHLDMTAELLECDAKSLEDALIKCACWVIVQSDILAVLRYFQVAGSFEKSLNATFLALIPKKVGAVEVKDFRPISLVSGMYQILAKLLANMLRIVLPKIISSSQDAFVQGRQILDSVLIASECLDSRLKQGVPGVLCKLDVEKAYDHVNWGFLLYLLRRCSFSHVWIFWIRFCISTVWFSILIDGCPSGFFASSRGLRQGDPLFPLLFVIVMEALSLIMDRAIRGGLFAGFMVGSPQNQHVLISHLLFADDTLIFCDADPSQLAHLRFVFLWFEAVSGLRINLGKSEMVPVGEVSNLEDLAHILGCKVASLPMKYLGLPLGAPFKAKSIWNLIIERMEKRLAGWKRLYLSKGGKVTLIKSTLSSLPTYFLSLFPIPAGVAHRLEKIQRDFLWNGMGEETKFRLVSWSKICEPIQNGGLWVKDLQRFNRALLGKWLWHYGMDWAALWRQVVAAKYGSSWGDWCPKEVKDSFGVSLWKTIYQRWPSFSKYLFFLVGDGTRVRFWHDRWCGDTPLKEAYPELFSIALERNASVADLMSHANGMIHWDVLFTRSVQDWELESISSFMDLLYSTPIQGAGEDKLSWGNPTLRPLLSSNIIGRVVKVLTIFYSIVRLLVSCGTWCLACLGFIGSCQELFSIFSPLGKGLLVAEGTHWSCNDCRSSSRGIYGLIISENFPSHAIFGEENGWRCKEKFADYVWVLDPIDGTKSFITGKPLFVPSLHCYTAVEK</sequence>
<comment type="caution">
    <text evidence="10">Lacks conserved residue(s) required for the propagation of feature annotation.</text>
</comment>
<evidence type="ECO:0000256" key="9">
    <source>
        <dbReference type="PIRSR" id="PIRSR600760-2"/>
    </source>
</evidence>
<evidence type="ECO:0000256" key="6">
    <source>
        <dbReference type="ARBA" id="ARBA00023123"/>
    </source>
</evidence>
<feature type="binding site" evidence="9">
    <location>
        <position position="834"/>
    </location>
    <ligand>
        <name>Mg(2+)</name>
        <dbReference type="ChEBI" id="CHEBI:18420"/>
        <label>1</label>
        <note>catalytic</note>
    </ligand>
</feature>
<dbReference type="CDD" id="cd01650">
    <property type="entry name" value="RT_nLTR_like"/>
    <property type="match status" value="1"/>
</dbReference>
<feature type="binding site" evidence="9">
    <location>
        <position position="833"/>
    </location>
    <ligand>
        <name>Mg(2+)</name>
        <dbReference type="ChEBI" id="CHEBI:18420"/>
        <label>1</label>
        <note>catalytic</note>
    </ligand>
</feature>
<evidence type="ECO:0000256" key="3">
    <source>
        <dbReference type="ARBA" id="ARBA00022741"/>
    </source>
</evidence>
<evidence type="ECO:0000256" key="8">
    <source>
        <dbReference type="ARBA" id="ARBA00023203"/>
    </source>
</evidence>
<dbReference type="InterPro" id="IPR000760">
    <property type="entry name" value="Inositol_monophosphatase-like"/>
</dbReference>
<evidence type="ECO:0008006" key="14">
    <source>
        <dbReference type="Google" id="ProtNLM"/>
    </source>
</evidence>
<dbReference type="PANTHER" id="PTHR33116">
    <property type="entry name" value="REVERSE TRANSCRIPTASE ZINC-BINDING DOMAIN-CONTAINING PROTEIN-RELATED-RELATED"/>
    <property type="match status" value="1"/>
</dbReference>
<dbReference type="InterPro" id="IPR001609">
    <property type="entry name" value="Myosin_head_motor_dom-like"/>
</dbReference>
<dbReference type="PRINTS" id="PR00377">
    <property type="entry name" value="IMPHPHTASES"/>
</dbReference>
<dbReference type="Gene3D" id="3.30.540.10">
    <property type="entry name" value="Fructose-1,6-Bisphosphatase, subunit A, domain 1"/>
    <property type="match status" value="1"/>
</dbReference>
<dbReference type="Pfam" id="PF00459">
    <property type="entry name" value="Inositol_P"/>
    <property type="match status" value="1"/>
</dbReference>
<feature type="binding site" evidence="9">
    <location>
        <position position="831"/>
    </location>
    <ligand>
        <name>Mg(2+)</name>
        <dbReference type="ChEBI" id="CHEBI:18420"/>
        <label>1</label>
        <note>catalytic</note>
    </ligand>
</feature>
<dbReference type="PROSITE" id="PS50878">
    <property type="entry name" value="RT_POL"/>
    <property type="match status" value="1"/>
</dbReference>
<dbReference type="InterPro" id="IPR043502">
    <property type="entry name" value="DNA/RNA_pol_sf"/>
</dbReference>
<dbReference type="InterPro" id="IPR000477">
    <property type="entry name" value="RT_dom"/>
</dbReference>
<dbReference type="GO" id="GO:0003774">
    <property type="term" value="F:cytoskeletal motor activity"/>
    <property type="evidence" value="ECO:0007669"/>
    <property type="project" value="InterPro"/>
</dbReference>
<dbReference type="GO" id="GO:0046872">
    <property type="term" value="F:metal ion binding"/>
    <property type="evidence" value="ECO:0007669"/>
    <property type="project" value="UniProtKB-KW"/>
</dbReference>